<reference evidence="2" key="1">
    <citation type="journal article" date="2015" name="PLoS Genet.">
        <title>The dynamic genome and transcriptome of the human fungal pathogen Blastomyces and close relative Emmonsia.</title>
        <authorList>
            <person name="Munoz J.F."/>
            <person name="Gauthier G.M."/>
            <person name="Desjardins C.A."/>
            <person name="Gallo J.E."/>
            <person name="Holder J."/>
            <person name="Sullivan T.D."/>
            <person name="Marty A.J."/>
            <person name="Carmen J.C."/>
            <person name="Chen Z."/>
            <person name="Ding L."/>
            <person name="Gujja S."/>
            <person name="Magrini V."/>
            <person name="Misas E."/>
            <person name="Mitreva M."/>
            <person name="Priest M."/>
            <person name="Saif S."/>
            <person name="Whiston E.A."/>
            <person name="Young S."/>
            <person name="Zeng Q."/>
            <person name="Goldman W.E."/>
            <person name="Mardis E.R."/>
            <person name="Taylor J.W."/>
            <person name="McEwen J.G."/>
            <person name="Clay O.K."/>
            <person name="Klein B.S."/>
            <person name="Cuomo C.A."/>
        </authorList>
    </citation>
    <scope>NUCLEOTIDE SEQUENCE [LARGE SCALE GENOMIC DNA]</scope>
    <source>
        <strain evidence="2">SLH14081</strain>
    </source>
</reference>
<dbReference type="Proteomes" id="UP000002038">
    <property type="component" value="Unassembled WGS sequence"/>
</dbReference>
<proteinExistence type="predicted"/>
<gene>
    <name evidence="1" type="ORF">BDBG_04523</name>
</gene>
<sequence>MAFGTAWLYGRRRAAVHSMPRIRELAIMSLRLLKFASNEASSDDPAAGNSGWAIIPPSPPNFSKLVGEVGSQNRIHRHVRPFAPRISSVASSKQRPWPDVMMKSASSQKRAGCRCLSCYQGVLSSSCRK</sequence>
<dbReference type="AlphaFoldDB" id="A0A179UR87"/>
<evidence type="ECO:0000313" key="1">
    <source>
        <dbReference type="EMBL" id="OAT08932.1"/>
    </source>
</evidence>
<dbReference type="KEGG" id="bgh:BDBG_04523"/>
<keyword evidence="2" id="KW-1185">Reference proteome</keyword>
<dbReference type="VEuPathDB" id="FungiDB:BDBG_04523"/>
<dbReference type="EMBL" id="GG657456">
    <property type="protein sequence ID" value="OAT08932.1"/>
    <property type="molecule type" value="Genomic_DNA"/>
</dbReference>
<dbReference type="RefSeq" id="XP_031578554.1">
    <property type="nucleotide sequence ID" value="XM_031721709.1"/>
</dbReference>
<dbReference type="GeneID" id="42528103"/>
<protein>
    <submittedName>
        <fullName evidence="1">Uncharacterized protein</fullName>
    </submittedName>
</protein>
<organism evidence="1 2">
    <name type="scientific">Blastomyces gilchristii (strain SLH14081)</name>
    <name type="common">Blastomyces dermatitidis</name>
    <dbReference type="NCBI Taxonomy" id="559298"/>
    <lineage>
        <taxon>Eukaryota</taxon>
        <taxon>Fungi</taxon>
        <taxon>Dikarya</taxon>
        <taxon>Ascomycota</taxon>
        <taxon>Pezizomycotina</taxon>
        <taxon>Eurotiomycetes</taxon>
        <taxon>Eurotiomycetidae</taxon>
        <taxon>Onygenales</taxon>
        <taxon>Ajellomycetaceae</taxon>
        <taxon>Blastomyces</taxon>
    </lineage>
</organism>
<accession>A0A179UR87</accession>
<evidence type="ECO:0000313" key="2">
    <source>
        <dbReference type="Proteomes" id="UP000002038"/>
    </source>
</evidence>
<name>A0A179UR87_BLAGS</name>